<keyword evidence="1" id="KW-0479">Metal-binding</keyword>
<sequence length="237" mass="26815">MTPTRKRSYQETVEPPQEIPGTAVLPRVYFPPPYVSKTVLEFLQTRPKKCRYCNEEGNLNTMPFIACSGCRYYLYCSFEHLYLDRLCHRDFCRATARALAAYDEECRKVESGEGRDKPGAVLVMATTILGLIRRYGTYPMRDHSKISVFNHMTGQPAINVASGDNLFTLVKFHNLVQHITDSLNDFGWALVDDLLGETRSQMILREVQNLYKAGAFSIGQISGYQRGGGGIVKPSQR</sequence>
<dbReference type="Gene3D" id="6.10.140.2220">
    <property type="match status" value="1"/>
</dbReference>
<organism evidence="5 6">
    <name type="scientific">Steinernema carpocapsae</name>
    <name type="common">Entomopathogenic nematode</name>
    <dbReference type="NCBI Taxonomy" id="34508"/>
    <lineage>
        <taxon>Eukaryota</taxon>
        <taxon>Metazoa</taxon>
        <taxon>Ecdysozoa</taxon>
        <taxon>Nematoda</taxon>
        <taxon>Chromadorea</taxon>
        <taxon>Rhabditida</taxon>
        <taxon>Tylenchina</taxon>
        <taxon>Panagrolaimomorpha</taxon>
        <taxon>Strongyloidoidea</taxon>
        <taxon>Steinernematidae</taxon>
        <taxon>Steinernema</taxon>
    </lineage>
</organism>
<name>A0A4U5M4V1_STECR</name>
<evidence type="ECO:0000259" key="4">
    <source>
        <dbReference type="PROSITE" id="PS01360"/>
    </source>
</evidence>
<dbReference type="Proteomes" id="UP000298663">
    <property type="component" value="Unassembled WGS sequence"/>
</dbReference>
<dbReference type="STRING" id="34508.A0A4U5M4V1"/>
<reference evidence="5 6" key="1">
    <citation type="journal article" date="2015" name="Genome Biol.">
        <title>Comparative genomics of Steinernema reveals deeply conserved gene regulatory networks.</title>
        <authorList>
            <person name="Dillman A.R."/>
            <person name="Macchietto M."/>
            <person name="Porter C.F."/>
            <person name="Rogers A."/>
            <person name="Williams B."/>
            <person name="Antoshechkin I."/>
            <person name="Lee M.M."/>
            <person name="Goodwin Z."/>
            <person name="Lu X."/>
            <person name="Lewis E.E."/>
            <person name="Goodrich-Blair H."/>
            <person name="Stock S.P."/>
            <person name="Adams B.J."/>
            <person name="Sternberg P.W."/>
            <person name="Mortazavi A."/>
        </authorList>
    </citation>
    <scope>NUCLEOTIDE SEQUENCE [LARGE SCALE GENOMIC DNA]</scope>
    <source>
        <strain evidence="5 6">ALL</strain>
    </source>
</reference>
<dbReference type="SUPFAM" id="SSF144232">
    <property type="entry name" value="HIT/MYND zinc finger-like"/>
    <property type="match status" value="1"/>
</dbReference>
<comment type="caution">
    <text evidence="5">The sequence shown here is derived from an EMBL/GenBank/DDBJ whole genome shotgun (WGS) entry which is preliminary data.</text>
</comment>
<evidence type="ECO:0000313" key="6">
    <source>
        <dbReference type="Proteomes" id="UP000298663"/>
    </source>
</evidence>
<evidence type="ECO:0000256" key="3">
    <source>
        <dbReference type="ARBA" id="ARBA00022833"/>
    </source>
</evidence>
<feature type="domain" description="MYND-type" evidence="4">
    <location>
        <begin position="50"/>
        <end position="92"/>
    </location>
</feature>
<gene>
    <name evidence="5" type="ORF">L596_027222</name>
</gene>
<evidence type="ECO:0000313" key="5">
    <source>
        <dbReference type="EMBL" id="TKR63383.1"/>
    </source>
</evidence>
<protein>
    <recommendedName>
        <fullName evidence="4">MYND-type domain-containing protein</fullName>
    </recommendedName>
</protein>
<dbReference type="EMBL" id="AZBU02000010">
    <property type="protein sequence ID" value="TKR63383.1"/>
    <property type="molecule type" value="Genomic_DNA"/>
</dbReference>
<reference evidence="5 6" key="2">
    <citation type="journal article" date="2019" name="G3 (Bethesda)">
        <title>Hybrid Assembly of the Genome of the Entomopathogenic Nematode Steinernema carpocapsae Identifies the X-Chromosome.</title>
        <authorList>
            <person name="Serra L."/>
            <person name="Macchietto M."/>
            <person name="Macias-Munoz A."/>
            <person name="McGill C.J."/>
            <person name="Rodriguez I.M."/>
            <person name="Rodriguez B."/>
            <person name="Murad R."/>
            <person name="Mortazavi A."/>
        </authorList>
    </citation>
    <scope>NUCLEOTIDE SEQUENCE [LARGE SCALE GENOMIC DNA]</scope>
    <source>
        <strain evidence="5 6">ALL</strain>
    </source>
</reference>
<dbReference type="PROSITE" id="PS01360">
    <property type="entry name" value="ZF_MYND_1"/>
    <property type="match status" value="1"/>
</dbReference>
<accession>A0A4U5M4V1</accession>
<keyword evidence="2" id="KW-0863">Zinc-finger</keyword>
<dbReference type="GO" id="GO:0008270">
    <property type="term" value="F:zinc ion binding"/>
    <property type="evidence" value="ECO:0007669"/>
    <property type="project" value="UniProtKB-KW"/>
</dbReference>
<keyword evidence="6" id="KW-1185">Reference proteome</keyword>
<keyword evidence="3" id="KW-0862">Zinc</keyword>
<dbReference type="InterPro" id="IPR002893">
    <property type="entry name" value="Znf_MYND"/>
</dbReference>
<evidence type="ECO:0000256" key="1">
    <source>
        <dbReference type="ARBA" id="ARBA00022723"/>
    </source>
</evidence>
<dbReference type="AlphaFoldDB" id="A0A4U5M4V1"/>
<dbReference type="Gene3D" id="2.60.120.620">
    <property type="entry name" value="q2cbj1_9rhob like domain"/>
    <property type="match status" value="1"/>
</dbReference>
<proteinExistence type="predicted"/>
<evidence type="ECO:0000256" key="2">
    <source>
        <dbReference type="ARBA" id="ARBA00022771"/>
    </source>
</evidence>